<evidence type="ECO:0000256" key="5">
    <source>
        <dbReference type="ARBA" id="ARBA00022692"/>
    </source>
</evidence>
<dbReference type="RefSeq" id="WP_144261871.1">
    <property type="nucleotide sequence ID" value="NZ_QMDX01000004.1"/>
</dbReference>
<feature type="transmembrane region" description="Helical" evidence="9">
    <location>
        <begin position="171"/>
        <end position="189"/>
    </location>
</feature>
<feature type="transmembrane region" description="Helical" evidence="9">
    <location>
        <begin position="460"/>
        <end position="482"/>
    </location>
</feature>
<dbReference type="InterPro" id="IPR038731">
    <property type="entry name" value="RgtA/B/C-like"/>
</dbReference>
<dbReference type="AlphaFoldDB" id="A0A554NAP1"/>
<evidence type="ECO:0000256" key="2">
    <source>
        <dbReference type="ARBA" id="ARBA00022475"/>
    </source>
</evidence>
<comment type="subcellular location">
    <subcellularLocation>
        <location evidence="1">Cell membrane</location>
        <topology evidence="1">Multi-pass membrane protein</topology>
    </subcellularLocation>
</comment>
<feature type="transmembrane region" description="Helical" evidence="9">
    <location>
        <begin position="149"/>
        <end position="165"/>
    </location>
</feature>
<evidence type="ECO:0000256" key="9">
    <source>
        <dbReference type="SAM" id="Phobius"/>
    </source>
</evidence>
<feature type="transmembrane region" description="Helical" evidence="9">
    <location>
        <begin position="33"/>
        <end position="52"/>
    </location>
</feature>
<evidence type="ECO:0000313" key="13">
    <source>
        <dbReference type="Proteomes" id="UP000319894"/>
    </source>
</evidence>
<evidence type="ECO:0000259" key="11">
    <source>
        <dbReference type="Pfam" id="PF25230"/>
    </source>
</evidence>
<comment type="caution">
    <text evidence="12">The sequence shown here is derived from an EMBL/GenBank/DDBJ whole genome shotgun (WGS) entry which is preliminary data.</text>
</comment>
<evidence type="ECO:0000313" key="12">
    <source>
        <dbReference type="EMBL" id="TSD14419.1"/>
    </source>
</evidence>
<proteinExistence type="predicted"/>
<dbReference type="InterPro" id="IPR050297">
    <property type="entry name" value="LipidA_mod_glycosyltrf_83"/>
</dbReference>
<dbReference type="InParanoid" id="A0A554NAP1"/>
<reference evidence="12 13" key="1">
    <citation type="submission" date="2018-06" db="EMBL/GenBank/DDBJ databases">
        <title>Natronomonas sp. F16-60 a new haloarchaeon isolated from a solar saltern of Isla Cristina, Huelva, Spain.</title>
        <authorList>
            <person name="Duran-Viseras A."/>
            <person name="Sanchez-Porro C."/>
            <person name="Ventosa A."/>
        </authorList>
    </citation>
    <scope>NUCLEOTIDE SEQUENCE [LARGE SCALE GENOMIC DNA]</scope>
    <source>
        <strain evidence="12 13">F16-60</strain>
    </source>
</reference>
<dbReference type="GO" id="GO:0005886">
    <property type="term" value="C:plasma membrane"/>
    <property type="evidence" value="ECO:0007669"/>
    <property type="project" value="UniProtKB-SubCell"/>
</dbReference>
<feature type="transmembrane region" description="Helical" evidence="9">
    <location>
        <begin position="378"/>
        <end position="398"/>
    </location>
</feature>
<feature type="domain" description="Glycosyltransferase RgtA/B/C/D-like" evidence="10">
    <location>
        <begin position="124"/>
        <end position="233"/>
    </location>
</feature>
<evidence type="ECO:0000256" key="6">
    <source>
        <dbReference type="ARBA" id="ARBA00022989"/>
    </source>
</evidence>
<keyword evidence="4" id="KW-0808">Transferase</keyword>
<feature type="transmembrane region" description="Helical" evidence="9">
    <location>
        <begin position="418"/>
        <end position="439"/>
    </location>
</feature>
<keyword evidence="7 9" id="KW-0472">Membrane</keyword>
<dbReference type="Pfam" id="PF13231">
    <property type="entry name" value="PMT_2"/>
    <property type="match status" value="1"/>
</dbReference>
<dbReference type="GO" id="GO:0008610">
    <property type="term" value="P:lipid biosynthetic process"/>
    <property type="evidence" value="ECO:0007669"/>
    <property type="project" value="UniProtKB-ARBA"/>
</dbReference>
<feature type="transmembrane region" description="Helical" evidence="9">
    <location>
        <begin position="201"/>
        <end position="227"/>
    </location>
</feature>
<dbReference type="PANTHER" id="PTHR33908:SF11">
    <property type="entry name" value="MEMBRANE PROTEIN"/>
    <property type="match status" value="1"/>
</dbReference>
<keyword evidence="6 9" id="KW-1133">Transmembrane helix</keyword>
<sequence>MSASGSSGGRTGADPGPLARVGGRLPDDRRDRYRLGAAALAVTAGVLVFVLSHRVFPYLSTNHDEAVYLQQAELLLQGQLVLRPPVAEAFEPWFFVESGPELYPKYTPVTAAVFAVGMALGDPALSQAVVGAGLVALTYAVGTEAFDRRTALFGAGLVAVSPFFLVQTATFLPYAPTLLIELLFAWAYLRAARTGSRRWAVLAGLAIGIAFFARPYTAVLFATPFVGHALWTVSRGLGTGRSAALDALGPQVVVALCGLLGVGATLAYNARMIGDPFTFPYQIFAPRDGLGFGTRRILGYERDYTPALALEANAKVVWLLFTRWVVAGPLGTALAAVGLGATALRVRRALARRGGGLIGRVARPDGGTDAADRLAPRLVLAGLFASVMAGNVYFWGSLNALGDLDRAGDGLVSLYGPYYHFDLIVPTALFAALACRLLAGRWRSFVRGRVGTPDGTTARRVALAGLVIGGLLVGGTSAAIAGDPLADNRDASDQLGAAYEPFEPEPPAGVVVLPTPYGDWLNHPFQVLRNDPDYDGRTVYAMDEREFAVVDAYPDRPLYRYGFRGEWAPFLGDPVQPRLYRVEHVRGERVTLHATLGIPAGVDTVTLRLAGGGESTYYTVRGPPDELDARVVVGDGRARLVGDDVVPVDPDDTTVPVHARDEVLVEANAEYAPGNAFTYRLETPVAIDDGDYRLLTPHPEVCRGATLCDGQAAHIPETARPGVSVETRVTAGTSGASTNRTAIHSTT</sequence>
<evidence type="ECO:0000256" key="3">
    <source>
        <dbReference type="ARBA" id="ARBA00022676"/>
    </source>
</evidence>
<accession>A0A554NAP1</accession>
<feature type="transmembrane region" description="Helical" evidence="9">
    <location>
        <begin position="124"/>
        <end position="142"/>
    </location>
</feature>
<dbReference type="OrthoDB" id="157326at2157"/>
<keyword evidence="13" id="KW-1185">Reference proteome</keyword>
<dbReference type="EMBL" id="QMDX01000004">
    <property type="protein sequence ID" value="TSD14419.1"/>
    <property type="molecule type" value="Genomic_DNA"/>
</dbReference>
<keyword evidence="3" id="KW-0328">Glycosyltransferase</keyword>
<feature type="compositionally biased region" description="Gly residues" evidence="8">
    <location>
        <begin position="1"/>
        <end position="11"/>
    </location>
</feature>
<keyword evidence="5 9" id="KW-0812">Transmembrane</keyword>
<dbReference type="Proteomes" id="UP000319894">
    <property type="component" value="Unassembled WGS sequence"/>
</dbReference>
<organism evidence="12 13">
    <name type="scientific">Haloglomus irregulare</name>
    <dbReference type="NCBI Taxonomy" id="2234134"/>
    <lineage>
        <taxon>Archaea</taxon>
        <taxon>Methanobacteriati</taxon>
        <taxon>Methanobacteriota</taxon>
        <taxon>Stenosarchaea group</taxon>
        <taxon>Halobacteria</taxon>
        <taxon>Halobacteriales</taxon>
        <taxon>Natronomonadaceae</taxon>
        <taxon>Haloglomus</taxon>
    </lineage>
</organism>
<evidence type="ECO:0000256" key="4">
    <source>
        <dbReference type="ARBA" id="ARBA00022679"/>
    </source>
</evidence>
<dbReference type="PANTHER" id="PTHR33908">
    <property type="entry name" value="MANNOSYLTRANSFERASE YKCB-RELATED"/>
    <property type="match status" value="1"/>
</dbReference>
<feature type="domain" description="DUF7846" evidence="11">
    <location>
        <begin position="510"/>
        <end position="682"/>
    </location>
</feature>
<feature type="transmembrane region" description="Helical" evidence="9">
    <location>
        <begin position="247"/>
        <end position="268"/>
    </location>
</feature>
<evidence type="ECO:0000256" key="8">
    <source>
        <dbReference type="SAM" id="MobiDB-lite"/>
    </source>
</evidence>
<evidence type="ECO:0000256" key="7">
    <source>
        <dbReference type="ARBA" id="ARBA00023136"/>
    </source>
</evidence>
<dbReference type="InterPro" id="IPR057168">
    <property type="entry name" value="DUF7846"/>
</dbReference>
<evidence type="ECO:0000259" key="10">
    <source>
        <dbReference type="Pfam" id="PF13231"/>
    </source>
</evidence>
<feature type="region of interest" description="Disordered" evidence="8">
    <location>
        <begin position="1"/>
        <end position="25"/>
    </location>
</feature>
<keyword evidence="2" id="KW-1003">Cell membrane</keyword>
<gene>
    <name evidence="12" type="ORF">DP107_09280</name>
</gene>
<protein>
    <submittedName>
        <fullName evidence="12">Uncharacterized protein</fullName>
    </submittedName>
</protein>
<name>A0A554NAP1_9EURY</name>
<dbReference type="GO" id="GO:0016763">
    <property type="term" value="F:pentosyltransferase activity"/>
    <property type="evidence" value="ECO:0007669"/>
    <property type="project" value="TreeGrafter"/>
</dbReference>
<evidence type="ECO:0000256" key="1">
    <source>
        <dbReference type="ARBA" id="ARBA00004651"/>
    </source>
</evidence>
<dbReference type="Pfam" id="PF25230">
    <property type="entry name" value="DUF7846"/>
    <property type="match status" value="1"/>
</dbReference>